<feature type="transmembrane region" description="Helical" evidence="8">
    <location>
        <begin position="79"/>
        <end position="97"/>
    </location>
</feature>
<sequence length="257" mass="26525">MPSLPVLALLMLASLLAGFVDAIVGGGGLITIPALMLALPSGTPLPTLLGTNKVVAVTGATMAAGKFLRSGTLSWREMVGPVAASAVGASGGVWLTYRVHGDFLRPVMFGLLLVMLAFTLLKPDMGNLHAPRFGLSHQRGLAALIALVLGFYDGFFGPGVGSLLIFLFVAVLGFDFLRASALAKSVNWASNITAMVLFVAQGSWLPSVALGMAAANGVGGYLGAHVALSKGSRWVRGVFIGVVGALILRLGWQILRG</sequence>
<comment type="caution">
    <text evidence="9">The sequence shown here is derived from an EMBL/GenBank/DDBJ whole genome shotgun (WGS) entry which is preliminary data.</text>
</comment>
<dbReference type="GO" id="GO:0005886">
    <property type="term" value="C:plasma membrane"/>
    <property type="evidence" value="ECO:0007669"/>
    <property type="project" value="UniProtKB-SubCell"/>
</dbReference>
<keyword evidence="7 8" id="KW-0472">Membrane</keyword>
<keyword evidence="4 8" id="KW-1003">Cell membrane</keyword>
<feature type="transmembrane region" description="Helical" evidence="8">
    <location>
        <begin position="189"/>
        <end position="214"/>
    </location>
</feature>
<dbReference type="InterPro" id="IPR002781">
    <property type="entry name" value="TM_pro_TauE-like"/>
</dbReference>
<evidence type="ECO:0000256" key="4">
    <source>
        <dbReference type="ARBA" id="ARBA00022475"/>
    </source>
</evidence>
<dbReference type="InterPro" id="IPR052017">
    <property type="entry name" value="TSUP"/>
</dbReference>
<organism evidence="9 10">
    <name type="scientific">Candidatus Geothrix odensensis</name>
    <dbReference type="NCBI Taxonomy" id="2954440"/>
    <lineage>
        <taxon>Bacteria</taxon>
        <taxon>Pseudomonadati</taxon>
        <taxon>Acidobacteriota</taxon>
        <taxon>Holophagae</taxon>
        <taxon>Holophagales</taxon>
        <taxon>Holophagaceae</taxon>
        <taxon>Geothrix</taxon>
    </lineage>
</organism>
<evidence type="ECO:0000313" key="10">
    <source>
        <dbReference type="Proteomes" id="UP000709959"/>
    </source>
</evidence>
<comment type="similarity">
    <text evidence="2 8">Belongs to the 4-toluene sulfonate uptake permease (TSUP) (TC 2.A.102) family.</text>
</comment>
<name>A0A936F3I2_9BACT</name>
<evidence type="ECO:0000256" key="7">
    <source>
        <dbReference type="ARBA" id="ARBA00023136"/>
    </source>
</evidence>
<feature type="transmembrane region" description="Helical" evidence="8">
    <location>
        <begin position="234"/>
        <end position="252"/>
    </location>
</feature>
<feature type="transmembrane region" description="Helical" evidence="8">
    <location>
        <begin position="133"/>
        <end position="152"/>
    </location>
</feature>
<evidence type="ECO:0000256" key="6">
    <source>
        <dbReference type="ARBA" id="ARBA00022989"/>
    </source>
</evidence>
<dbReference type="EMBL" id="JADKCH010000012">
    <property type="protein sequence ID" value="MBK8573135.1"/>
    <property type="molecule type" value="Genomic_DNA"/>
</dbReference>
<evidence type="ECO:0000256" key="3">
    <source>
        <dbReference type="ARBA" id="ARBA00022448"/>
    </source>
</evidence>
<accession>A0A936F3I2</accession>
<evidence type="ECO:0000256" key="8">
    <source>
        <dbReference type="RuleBase" id="RU363041"/>
    </source>
</evidence>
<dbReference type="PANTHER" id="PTHR30269:SF0">
    <property type="entry name" value="MEMBRANE TRANSPORTER PROTEIN YFCA-RELATED"/>
    <property type="match status" value="1"/>
</dbReference>
<dbReference type="PANTHER" id="PTHR30269">
    <property type="entry name" value="TRANSMEMBRANE PROTEIN YFCA"/>
    <property type="match status" value="1"/>
</dbReference>
<evidence type="ECO:0000256" key="1">
    <source>
        <dbReference type="ARBA" id="ARBA00004651"/>
    </source>
</evidence>
<evidence type="ECO:0000256" key="2">
    <source>
        <dbReference type="ARBA" id="ARBA00009142"/>
    </source>
</evidence>
<evidence type="ECO:0000256" key="5">
    <source>
        <dbReference type="ARBA" id="ARBA00022692"/>
    </source>
</evidence>
<dbReference type="AlphaFoldDB" id="A0A936F3I2"/>
<keyword evidence="5 8" id="KW-0812">Transmembrane</keyword>
<proteinExistence type="inferred from homology"/>
<comment type="subcellular location">
    <subcellularLocation>
        <location evidence="1 8">Cell membrane</location>
        <topology evidence="1 8">Multi-pass membrane protein</topology>
    </subcellularLocation>
</comment>
<dbReference type="Proteomes" id="UP000709959">
    <property type="component" value="Unassembled WGS sequence"/>
</dbReference>
<gene>
    <name evidence="9" type="ORF">IPN91_10920</name>
</gene>
<feature type="transmembrane region" description="Helical" evidence="8">
    <location>
        <begin position="103"/>
        <end position="121"/>
    </location>
</feature>
<keyword evidence="6 8" id="KW-1133">Transmembrane helix</keyword>
<reference evidence="9 10" key="1">
    <citation type="submission" date="2020-10" db="EMBL/GenBank/DDBJ databases">
        <title>Connecting structure to function with the recovery of over 1000 high-quality activated sludge metagenome-assembled genomes encoding full-length rRNA genes using long-read sequencing.</title>
        <authorList>
            <person name="Singleton C.M."/>
            <person name="Petriglieri F."/>
            <person name="Kristensen J.M."/>
            <person name="Kirkegaard R.H."/>
            <person name="Michaelsen T.Y."/>
            <person name="Andersen M.H."/>
            <person name="Karst S.M."/>
            <person name="Dueholm M.S."/>
            <person name="Nielsen P.H."/>
            <person name="Albertsen M."/>
        </authorList>
    </citation>
    <scope>NUCLEOTIDE SEQUENCE [LARGE SCALE GENOMIC DNA]</scope>
    <source>
        <strain evidence="9">OdNE_18-Q3-R46-58_MAXAC.008</strain>
    </source>
</reference>
<evidence type="ECO:0000313" key="9">
    <source>
        <dbReference type="EMBL" id="MBK8573135.1"/>
    </source>
</evidence>
<keyword evidence="3" id="KW-0813">Transport</keyword>
<dbReference type="Pfam" id="PF01925">
    <property type="entry name" value="TauE"/>
    <property type="match status" value="1"/>
</dbReference>
<protein>
    <recommendedName>
        <fullName evidence="8">Probable membrane transporter protein</fullName>
    </recommendedName>
</protein>